<evidence type="ECO:0008006" key="3">
    <source>
        <dbReference type="Google" id="ProtNLM"/>
    </source>
</evidence>
<dbReference type="AlphaFoldDB" id="A0A396INQ1"/>
<dbReference type="Proteomes" id="UP000265566">
    <property type="component" value="Chromosome 3"/>
</dbReference>
<organism evidence="1 2">
    <name type="scientific">Medicago truncatula</name>
    <name type="common">Barrel medic</name>
    <name type="synonym">Medicago tribuloides</name>
    <dbReference type="NCBI Taxonomy" id="3880"/>
    <lineage>
        <taxon>Eukaryota</taxon>
        <taxon>Viridiplantae</taxon>
        <taxon>Streptophyta</taxon>
        <taxon>Embryophyta</taxon>
        <taxon>Tracheophyta</taxon>
        <taxon>Spermatophyta</taxon>
        <taxon>Magnoliopsida</taxon>
        <taxon>eudicotyledons</taxon>
        <taxon>Gunneridae</taxon>
        <taxon>Pentapetalae</taxon>
        <taxon>rosids</taxon>
        <taxon>fabids</taxon>
        <taxon>Fabales</taxon>
        <taxon>Fabaceae</taxon>
        <taxon>Papilionoideae</taxon>
        <taxon>50 kb inversion clade</taxon>
        <taxon>NPAAA clade</taxon>
        <taxon>Hologalegina</taxon>
        <taxon>IRL clade</taxon>
        <taxon>Trifolieae</taxon>
        <taxon>Medicago</taxon>
    </lineage>
</organism>
<sequence>MNHQHTLQRKESGCPIYICNYCNQLGFESSYQCLNSNCTYILHTQCVGRIVELVEHRPTTECVERQRIDEGVQRIDEGVQHRPARRIRKRDIFRLSANLLISVTFDPSSVFDTAATIVDIVESSDRNLSDSRS</sequence>
<accession>A0A396INQ1</accession>
<evidence type="ECO:0000313" key="1">
    <source>
        <dbReference type="EMBL" id="RHN67346.1"/>
    </source>
</evidence>
<proteinExistence type="predicted"/>
<evidence type="ECO:0000313" key="2">
    <source>
        <dbReference type="Proteomes" id="UP000265566"/>
    </source>
</evidence>
<dbReference type="EMBL" id="PSQE01000003">
    <property type="protein sequence ID" value="RHN67346.1"/>
    <property type="molecule type" value="Genomic_DNA"/>
</dbReference>
<comment type="caution">
    <text evidence="1">The sequence shown here is derived from an EMBL/GenBank/DDBJ whole genome shotgun (WGS) entry which is preliminary data.</text>
</comment>
<dbReference type="SUPFAM" id="SSF57889">
    <property type="entry name" value="Cysteine-rich domain"/>
    <property type="match status" value="1"/>
</dbReference>
<name>A0A396INQ1_MEDTR</name>
<gene>
    <name evidence="1" type="ORF">MtrunA17_Chr3g0101771</name>
</gene>
<dbReference type="InterPro" id="IPR046349">
    <property type="entry name" value="C1-like_sf"/>
</dbReference>
<reference evidence="2" key="1">
    <citation type="journal article" date="2018" name="Nat. Plants">
        <title>Whole-genome landscape of Medicago truncatula symbiotic genes.</title>
        <authorList>
            <person name="Pecrix Y."/>
            <person name="Staton S.E."/>
            <person name="Sallet E."/>
            <person name="Lelandais-Briere C."/>
            <person name="Moreau S."/>
            <person name="Carrere S."/>
            <person name="Blein T."/>
            <person name="Jardinaud M.F."/>
            <person name="Latrasse D."/>
            <person name="Zouine M."/>
            <person name="Zahm M."/>
            <person name="Kreplak J."/>
            <person name="Mayjonade B."/>
            <person name="Satge C."/>
            <person name="Perez M."/>
            <person name="Cauet S."/>
            <person name="Marande W."/>
            <person name="Chantry-Darmon C."/>
            <person name="Lopez-Roques C."/>
            <person name="Bouchez O."/>
            <person name="Berard A."/>
            <person name="Debelle F."/>
            <person name="Munos S."/>
            <person name="Bendahmane A."/>
            <person name="Berges H."/>
            <person name="Niebel A."/>
            <person name="Buitink J."/>
            <person name="Frugier F."/>
            <person name="Benhamed M."/>
            <person name="Crespi M."/>
            <person name="Gouzy J."/>
            <person name="Gamas P."/>
        </authorList>
    </citation>
    <scope>NUCLEOTIDE SEQUENCE [LARGE SCALE GENOMIC DNA]</scope>
    <source>
        <strain evidence="2">cv. Jemalong A17</strain>
    </source>
</reference>
<protein>
    <recommendedName>
        <fullName evidence="3">DC1 domain-containing protein</fullName>
    </recommendedName>
</protein>
<dbReference type="Gramene" id="rna15526">
    <property type="protein sequence ID" value="RHN67346.1"/>
    <property type="gene ID" value="gene15526"/>
</dbReference>